<organism evidence="1 2">
    <name type="scientific">Olivibacter jilunii</name>
    <dbReference type="NCBI Taxonomy" id="985016"/>
    <lineage>
        <taxon>Bacteria</taxon>
        <taxon>Pseudomonadati</taxon>
        <taxon>Bacteroidota</taxon>
        <taxon>Sphingobacteriia</taxon>
        <taxon>Sphingobacteriales</taxon>
        <taxon>Sphingobacteriaceae</taxon>
        <taxon>Olivibacter</taxon>
    </lineage>
</organism>
<comment type="caution">
    <text evidence="1">The sequence shown here is derived from an EMBL/GenBank/DDBJ whole genome shotgun (WGS) entry which is preliminary data.</text>
</comment>
<proteinExistence type="predicted"/>
<reference evidence="2" key="1">
    <citation type="journal article" date="2019" name="Int. J. Syst. Evol. Microbiol.">
        <title>The Global Catalogue of Microorganisms (GCM) 10K type strain sequencing project: providing services to taxonomists for standard genome sequencing and annotation.</title>
        <authorList>
            <consortium name="The Broad Institute Genomics Platform"/>
            <consortium name="The Broad Institute Genome Sequencing Center for Infectious Disease"/>
            <person name="Wu L."/>
            <person name="Ma J."/>
        </authorList>
    </citation>
    <scope>NUCLEOTIDE SEQUENCE [LARGE SCALE GENOMIC DNA]</scope>
    <source>
        <strain evidence="2">KCTC 23098</strain>
    </source>
</reference>
<dbReference type="EMBL" id="JBHUPA010000007">
    <property type="protein sequence ID" value="MFD2962800.1"/>
    <property type="molecule type" value="Genomic_DNA"/>
</dbReference>
<keyword evidence="2" id="KW-1185">Reference proteome</keyword>
<sequence>MKLFEIEKFLYQVKDRVVVYKGSEQRVLRFSINEKTVKIVTDKDDITFLTEDFNPDDFPMAAEAVANIPSLPEPMPLGGILGSSGVDFIKLAKENIDQVKRNKEYIPQASAINEQLKTMVEFAKVQLEFAKLVTRK</sequence>
<protein>
    <submittedName>
        <fullName evidence="1">Uncharacterized protein</fullName>
    </submittedName>
</protein>
<evidence type="ECO:0000313" key="2">
    <source>
        <dbReference type="Proteomes" id="UP001597560"/>
    </source>
</evidence>
<gene>
    <name evidence="1" type="ORF">ACFS6J_13455</name>
</gene>
<evidence type="ECO:0000313" key="1">
    <source>
        <dbReference type="EMBL" id="MFD2962800.1"/>
    </source>
</evidence>
<accession>A0ABW6B4I1</accession>
<dbReference type="RefSeq" id="WP_377611069.1">
    <property type="nucleotide sequence ID" value="NZ_JBHUPA010000007.1"/>
</dbReference>
<dbReference type="Proteomes" id="UP001597560">
    <property type="component" value="Unassembled WGS sequence"/>
</dbReference>
<name>A0ABW6B4I1_9SPHI</name>